<dbReference type="Proteomes" id="UP001149411">
    <property type="component" value="Unassembled WGS sequence"/>
</dbReference>
<dbReference type="InterPro" id="IPR007208">
    <property type="entry name" value="MrpF/PhaF-like"/>
</dbReference>
<keyword evidence="2" id="KW-0813">Transport</keyword>
<comment type="subcellular location">
    <subcellularLocation>
        <location evidence="1">Cell membrane</location>
        <topology evidence="1">Multi-pass membrane protein</topology>
    </subcellularLocation>
</comment>
<evidence type="ECO:0000256" key="2">
    <source>
        <dbReference type="ARBA" id="ARBA00022448"/>
    </source>
</evidence>
<evidence type="ECO:0000256" key="4">
    <source>
        <dbReference type="ARBA" id="ARBA00022692"/>
    </source>
</evidence>
<evidence type="ECO:0000256" key="7">
    <source>
        <dbReference type="SAM" id="Phobius"/>
    </source>
</evidence>
<dbReference type="NCBIfam" id="NF009244">
    <property type="entry name" value="PRK12599.1-3"/>
    <property type="match status" value="1"/>
</dbReference>
<accession>A0A9Q4C6J9</accession>
<evidence type="ECO:0000256" key="6">
    <source>
        <dbReference type="ARBA" id="ARBA00023136"/>
    </source>
</evidence>
<evidence type="ECO:0000256" key="5">
    <source>
        <dbReference type="ARBA" id="ARBA00022989"/>
    </source>
</evidence>
<feature type="transmembrane region" description="Helical" evidence="7">
    <location>
        <begin position="6"/>
        <end position="24"/>
    </location>
</feature>
<dbReference type="GO" id="GO:0005886">
    <property type="term" value="C:plasma membrane"/>
    <property type="evidence" value="ECO:0007669"/>
    <property type="project" value="UniProtKB-SubCell"/>
</dbReference>
<dbReference type="PANTHER" id="PTHR34702:SF1">
    <property type="entry name" value="NA(+)_H(+) ANTIPORTER SUBUNIT F"/>
    <property type="match status" value="1"/>
</dbReference>
<comment type="caution">
    <text evidence="8">The sequence shown here is derived from an EMBL/GenBank/DDBJ whole genome shotgun (WGS) entry which is preliminary data.</text>
</comment>
<dbReference type="Pfam" id="PF04066">
    <property type="entry name" value="MrpF_PhaF"/>
    <property type="match status" value="1"/>
</dbReference>
<dbReference type="RefSeq" id="WP_266087519.1">
    <property type="nucleotide sequence ID" value="NZ_RKLV01000007.1"/>
</dbReference>
<evidence type="ECO:0000313" key="8">
    <source>
        <dbReference type="EMBL" id="MCX2819339.1"/>
    </source>
</evidence>
<dbReference type="PANTHER" id="PTHR34702">
    <property type="entry name" value="NA(+)/H(+) ANTIPORTER SUBUNIT F1"/>
    <property type="match status" value="1"/>
</dbReference>
<feature type="transmembrane region" description="Helical" evidence="7">
    <location>
        <begin position="61"/>
        <end position="81"/>
    </location>
</feature>
<sequence length="91" mass="9467">MIGVGSTLLAAATAVVALGVVVLYRVVRGPTVQDRIIAVNVLGTSTVVVIGFVAAALDRPFFLDIALVYALLNFLLSIAAAKLTIDWGEVL</sequence>
<keyword evidence="9" id="KW-1185">Reference proteome</keyword>
<evidence type="ECO:0000256" key="1">
    <source>
        <dbReference type="ARBA" id="ARBA00004651"/>
    </source>
</evidence>
<evidence type="ECO:0000313" key="9">
    <source>
        <dbReference type="Proteomes" id="UP001149411"/>
    </source>
</evidence>
<keyword evidence="5 7" id="KW-1133">Transmembrane helix</keyword>
<keyword evidence="6 7" id="KW-0472">Membrane</keyword>
<name>A0A9Q4C6J9_9EURY</name>
<feature type="transmembrane region" description="Helical" evidence="7">
    <location>
        <begin position="36"/>
        <end position="55"/>
    </location>
</feature>
<protein>
    <submittedName>
        <fullName evidence="8">Monovalent cation/H+ antiporter complex subunit F</fullName>
    </submittedName>
</protein>
<keyword evidence="3" id="KW-1003">Cell membrane</keyword>
<gene>
    <name evidence="8" type="ORF">EGH25_08235</name>
</gene>
<dbReference type="EMBL" id="RKLV01000007">
    <property type="protein sequence ID" value="MCX2819339.1"/>
    <property type="molecule type" value="Genomic_DNA"/>
</dbReference>
<evidence type="ECO:0000256" key="3">
    <source>
        <dbReference type="ARBA" id="ARBA00022475"/>
    </source>
</evidence>
<dbReference type="AlphaFoldDB" id="A0A9Q4C6J9"/>
<keyword evidence="4 7" id="KW-0812">Transmembrane</keyword>
<dbReference type="GO" id="GO:0015385">
    <property type="term" value="F:sodium:proton antiporter activity"/>
    <property type="evidence" value="ECO:0007669"/>
    <property type="project" value="TreeGrafter"/>
</dbReference>
<reference evidence="8" key="1">
    <citation type="submission" date="2022-09" db="EMBL/GenBank/DDBJ databases">
        <title>Haloadaptaus new haloarchaeum isolated from saline soil.</title>
        <authorList>
            <person name="Duran-Viseras A."/>
            <person name="Sanchez-Porro C."/>
            <person name="Ventosa A."/>
        </authorList>
    </citation>
    <scope>NUCLEOTIDE SEQUENCE</scope>
    <source>
        <strain evidence="8">F3-133</strain>
    </source>
</reference>
<proteinExistence type="predicted"/>
<organism evidence="8 9">
    <name type="scientific">Halorutilus salinus</name>
    <dbReference type="NCBI Taxonomy" id="2487751"/>
    <lineage>
        <taxon>Archaea</taxon>
        <taxon>Methanobacteriati</taxon>
        <taxon>Methanobacteriota</taxon>
        <taxon>Stenosarchaea group</taxon>
        <taxon>Halobacteria</taxon>
        <taxon>Halorutilales</taxon>
        <taxon>Halorutilaceae</taxon>
        <taxon>Halorutilus</taxon>
    </lineage>
</organism>